<dbReference type="InterPro" id="IPR050597">
    <property type="entry name" value="Cytochrome_c_Oxidase_Subunit"/>
</dbReference>
<dbReference type="GO" id="GO:0020037">
    <property type="term" value="F:heme binding"/>
    <property type="evidence" value="ECO:0007669"/>
    <property type="project" value="InterPro"/>
</dbReference>
<dbReference type="PANTHER" id="PTHR33751:SF1">
    <property type="entry name" value="CBB3-TYPE CYTOCHROME C OXIDASE SUBUNIT FIXP"/>
    <property type="match status" value="1"/>
</dbReference>
<dbReference type="RefSeq" id="WP_184335886.1">
    <property type="nucleotide sequence ID" value="NZ_JACHHZ010000008.1"/>
</dbReference>
<dbReference type="PANTHER" id="PTHR33751">
    <property type="entry name" value="CBB3-TYPE CYTOCHROME C OXIDASE SUBUNIT FIXP"/>
    <property type="match status" value="1"/>
</dbReference>
<keyword evidence="7" id="KW-1185">Reference proteome</keyword>
<evidence type="ECO:0000256" key="3">
    <source>
        <dbReference type="ARBA" id="ARBA00023004"/>
    </source>
</evidence>
<reference evidence="6 7" key="1">
    <citation type="submission" date="2020-08" db="EMBL/GenBank/DDBJ databases">
        <title>Genomic Encyclopedia of Type Strains, Phase IV (KMG-IV): sequencing the most valuable type-strain genomes for metagenomic binning, comparative biology and taxonomic classification.</title>
        <authorList>
            <person name="Goeker M."/>
        </authorList>
    </citation>
    <scope>NUCLEOTIDE SEQUENCE [LARGE SCALE GENOMIC DNA]</scope>
    <source>
        <strain evidence="6 7">DSM 26723</strain>
    </source>
</reference>
<feature type="domain" description="Cytochrome c" evidence="5">
    <location>
        <begin position="48"/>
        <end position="149"/>
    </location>
</feature>
<evidence type="ECO:0000313" key="6">
    <source>
        <dbReference type="EMBL" id="MBB6096495.1"/>
    </source>
</evidence>
<dbReference type="EMBL" id="JACHHZ010000008">
    <property type="protein sequence ID" value="MBB6096495.1"/>
    <property type="molecule type" value="Genomic_DNA"/>
</dbReference>
<accession>A0A841HXH1</accession>
<keyword evidence="3 4" id="KW-0408">Iron</keyword>
<comment type="caution">
    <text evidence="6">The sequence shown here is derived from an EMBL/GenBank/DDBJ whole genome shotgun (WGS) entry which is preliminary data.</text>
</comment>
<evidence type="ECO:0000256" key="4">
    <source>
        <dbReference type="PROSITE-ProRule" id="PRU00433"/>
    </source>
</evidence>
<name>A0A841HXH1_9GAMM</name>
<dbReference type="Proteomes" id="UP000588068">
    <property type="component" value="Unassembled WGS sequence"/>
</dbReference>
<dbReference type="InterPro" id="IPR036909">
    <property type="entry name" value="Cyt_c-like_dom_sf"/>
</dbReference>
<keyword evidence="1 4" id="KW-0349">Heme</keyword>
<evidence type="ECO:0000259" key="5">
    <source>
        <dbReference type="PROSITE" id="PS51007"/>
    </source>
</evidence>
<dbReference type="AlphaFoldDB" id="A0A841HXH1"/>
<evidence type="ECO:0000313" key="7">
    <source>
        <dbReference type="Proteomes" id="UP000588068"/>
    </source>
</evidence>
<dbReference type="Gene3D" id="1.10.760.10">
    <property type="entry name" value="Cytochrome c-like domain"/>
    <property type="match status" value="2"/>
</dbReference>
<organism evidence="6 7">
    <name type="scientific">Povalibacter uvarum</name>
    <dbReference type="NCBI Taxonomy" id="732238"/>
    <lineage>
        <taxon>Bacteria</taxon>
        <taxon>Pseudomonadati</taxon>
        <taxon>Pseudomonadota</taxon>
        <taxon>Gammaproteobacteria</taxon>
        <taxon>Steroidobacterales</taxon>
        <taxon>Steroidobacteraceae</taxon>
        <taxon>Povalibacter</taxon>
    </lineage>
</organism>
<dbReference type="InterPro" id="IPR009056">
    <property type="entry name" value="Cyt_c-like_dom"/>
</dbReference>
<dbReference type="Pfam" id="PF00034">
    <property type="entry name" value="Cytochrom_C"/>
    <property type="match status" value="2"/>
</dbReference>
<dbReference type="GO" id="GO:0046872">
    <property type="term" value="F:metal ion binding"/>
    <property type="evidence" value="ECO:0007669"/>
    <property type="project" value="UniProtKB-KW"/>
</dbReference>
<protein>
    <submittedName>
        <fullName evidence="6">Cytochrome c oxidase cbb3-type subunit 3</fullName>
    </submittedName>
</protein>
<keyword evidence="2 4" id="KW-0479">Metal-binding</keyword>
<feature type="domain" description="Cytochrome c" evidence="5">
    <location>
        <begin position="156"/>
        <end position="240"/>
    </location>
</feature>
<dbReference type="SUPFAM" id="SSF46626">
    <property type="entry name" value="Cytochrome c"/>
    <property type="match status" value="2"/>
</dbReference>
<sequence length="248" mass="26089">MRWLGWIALAASLAAAAVASGIHEQSVRSRLLRADPDLVASDPQLVAYAMDMGALTYSGACSGCHGPALTGDRRSGVPDLTDSEWLYGTGRLSEIERIVLYGIRSGYSKGWNLASMPAFARAKPYASYHVDPLKPGEVDDVTTFVLSLQNAASPSDAVERGKTVFLKNGLCFDCHGADARGDPAIGAPDLTDAVWLYGNGSAESIHAAIAHGMAGSCPGNIDSLSFAEIRAVALYVHSKRSGGRAHDP</sequence>
<evidence type="ECO:0000256" key="1">
    <source>
        <dbReference type="ARBA" id="ARBA00022617"/>
    </source>
</evidence>
<gene>
    <name evidence="6" type="ORF">HNQ60_005417</name>
</gene>
<evidence type="ECO:0000256" key="2">
    <source>
        <dbReference type="ARBA" id="ARBA00022723"/>
    </source>
</evidence>
<dbReference type="PROSITE" id="PS51007">
    <property type="entry name" value="CYTC"/>
    <property type="match status" value="2"/>
</dbReference>
<proteinExistence type="predicted"/>
<dbReference type="GO" id="GO:0009055">
    <property type="term" value="F:electron transfer activity"/>
    <property type="evidence" value="ECO:0007669"/>
    <property type="project" value="InterPro"/>
</dbReference>